<evidence type="ECO:0000256" key="2">
    <source>
        <dbReference type="ARBA" id="ARBA00022475"/>
    </source>
</evidence>
<dbReference type="InterPro" id="IPR019108">
    <property type="entry name" value="Caa3_assmbl_CtaG-rel"/>
</dbReference>
<dbReference type="Proteomes" id="UP001143400">
    <property type="component" value="Unassembled WGS sequence"/>
</dbReference>
<dbReference type="EMBL" id="BSFF01000003">
    <property type="protein sequence ID" value="GLK56378.1"/>
    <property type="molecule type" value="Genomic_DNA"/>
</dbReference>
<gene>
    <name evidence="7" type="ORF">GCM10008170_23970</name>
    <name evidence="8" type="ORF">JOD31_002414</name>
</gene>
<accession>A0A9W6IUE0</accession>
<keyword evidence="2" id="KW-1003">Cell membrane</keyword>
<feature type="transmembrane region" description="Helical" evidence="6">
    <location>
        <begin position="104"/>
        <end position="123"/>
    </location>
</feature>
<feature type="transmembrane region" description="Helical" evidence="6">
    <location>
        <begin position="130"/>
        <end position="158"/>
    </location>
</feature>
<evidence type="ECO:0000256" key="6">
    <source>
        <dbReference type="SAM" id="Phobius"/>
    </source>
</evidence>
<feature type="transmembrane region" description="Helical" evidence="6">
    <location>
        <begin position="34"/>
        <end position="53"/>
    </location>
</feature>
<evidence type="ECO:0000256" key="3">
    <source>
        <dbReference type="ARBA" id="ARBA00022692"/>
    </source>
</evidence>
<evidence type="ECO:0000256" key="5">
    <source>
        <dbReference type="ARBA" id="ARBA00023136"/>
    </source>
</evidence>
<reference evidence="7" key="3">
    <citation type="submission" date="2023-01" db="EMBL/GenBank/DDBJ databases">
        <authorList>
            <person name="Sun Q."/>
            <person name="Evtushenko L."/>
        </authorList>
    </citation>
    <scope>NUCLEOTIDE SEQUENCE</scope>
    <source>
        <strain evidence="7">VKM B-1606</strain>
    </source>
</reference>
<dbReference type="GO" id="GO:0005886">
    <property type="term" value="C:plasma membrane"/>
    <property type="evidence" value="ECO:0007669"/>
    <property type="project" value="UniProtKB-SubCell"/>
</dbReference>
<dbReference type="EMBL" id="JAFBCY010000003">
    <property type="protein sequence ID" value="MBM7852172.1"/>
    <property type="molecule type" value="Genomic_DNA"/>
</dbReference>
<evidence type="ECO:0000256" key="4">
    <source>
        <dbReference type="ARBA" id="ARBA00022989"/>
    </source>
</evidence>
<evidence type="ECO:0000313" key="7">
    <source>
        <dbReference type="EMBL" id="GLK56378.1"/>
    </source>
</evidence>
<dbReference type="Pfam" id="PF09678">
    <property type="entry name" value="Caa3_CtaG"/>
    <property type="match status" value="1"/>
</dbReference>
<feature type="transmembrane region" description="Helical" evidence="6">
    <location>
        <begin position="178"/>
        <end position="200"/>
    </location>
</feature>
<evidence type="ECO:0000313" key="10">
    <source>
        <dbReference type="Proteomes" id="UP001143400"/>
    </source>
</evidence>
<reference evidence="7" key="1">
    <citation type="journal article" date="2014" name="Int. J. Syst. Evol. Microbiol.">
        <title>Complete genome sequence of Corynebacterium casei LMG S-19264T (=DSM 44701T), isolated from a smear-ripened cheese.</title>
        <authorList>
            <consortium name="US DOE Joint Genome Institute (JGI-PGF)"/>
            <person name="Walter F."/>
            <person name="Albersmeier A."/>
            <person name="Kalinowski J."/>
            <person name="Ruckert C."/>
        </authorList>
    </citation>
    <scope>NUCLEOTIDE SEQUENCE</scope>
    <source>
        <strain evidence="7">VKM B-1606</strain>
    </source>
</reference>
<organism evidence="7 10">
    <name type="scientific">Methylopila capsulata</name>
    <dbReference type="NCBI Taxonomy" id="61654"/>
    <lineage>
        <taxon>Bacteria</taxon>
        <taxon>Pseudomonadati</taxon>
        <taxon>Pseudomonadota</taxon>
        <taxon>Alphaproteobacteria</taxon>
        <taxon>Hyphomicrobiales</taxon>
        <taxon>Methylopilaceae</taxon>
        <taxon>Methylopila</taxon>
    </lineage>
</organism>
<feature type="transmembrane region" description="Helical" evidence="6">
    <location>
        <begin position="65"/>
        <end position="84"/>
    </location>
</feature>
<keyword evidence="9" id="KW-1185">Reference proteome</keyword>
<proteinExistence type="predicted"/>
<comment type="subcellular location">
    <subcellularLocation>
        <location evidence="1">Cell membrane</location>
        <topology evidence="1">Multi-pass membrane protein</topology>
    </subcellularLocation>
</comment>
<comment type="caution">
    <text evidence="7">The sequence shown here is derived from an EMBL/GenBank/DDBJ whole genome shotgun (WGS) entry which is preliminary data.</text>
</comment>
<sequence length="219" mass="22713">MNRKLLLGAGLAALALAWAPQTSALIGHGFTGHMIRHMGVVAIAAPLLALSVAGSRYDLSDRHPLLFAAVPASLVELIVVWGWHTPAAHDLARGSDLAYLGEQASFLLSGLWVWLACFGYGAATKAGRTAAGVVAMLLTSIHMTLLGALLAMSVRPLYAAHHQASEALTLLNPLDDQQLGGVMMLLIGGAAYLAGGVALVGRLLSDDRAPSALTRGGRP</sequence>
<dbReference type="AlphaFoldDB" id="A0A9W6IUE0"/>
<dbReference type="RefSeq" id="WP_246482481.1">
    <property type="nucleotide sequence ID" value="NZ_BSFF01000003.1"/>
</dbReference>
<evidence type="ECO:0000256" key="1">
    <source>
        <dbReference type="ARBA" id="ARBA00004651"/>
    </source>
</evidence>
<dbReference type="Proteomes" id="UP000758856">
    <property type="component" value="Unassembled WGS sequence"/>
</dbReference>
<evidence type="ECO:0000313" key="9">
    <source>
        <dbReference type="Proteomes" id="UP000758856"/>
    </source>
</evidence>
<keyword evidence="4 6" id="KW-1133">Transmembrane helix</keyword>
<evidence type="ECO:0000313" key="8">
    <source>
        <dbReference type="EMBL" id="MBM7852172.1"/>
    </source>
</evidence>
<keyword evidence="3 6" id="KW-0812">Transmembrane</keyword>
<keyword evidence="5 6" id="KW-0472">Membrane</keyword>
<reference evidence="8 9" key="2">
    <citation type="submission" date="2021-01" db="EMBL/GenBank/DDBJ databases">
        <title>Genomic Encyclopedia of Type Strains, Phase IV (KMG-IV): sequencing the most valuable type-strain genomes for metagenomic binning, comparative biology and taxonomic classification.</title>
        <authorList>
            <person name="Goeker M."/>
        </authorList>
    </citation>
    <scope>NUCLEOTIDE SEQUENCE [LARGE SCALE GENOMIC DNA]</scope>
    <source>
        <strain evidence="8 9">DSM 6130</strain>
    </source>
</reference>
<protein>
    <submittedName>
        <fullName evidence="8">Membrane protein</fullName>
    </submittedName>
</protein>
<name>A0A9W6IUE0_9HYPH</name>